<name>A0A4P9Y7C4_9FUNG</name>
<dbReference type="Proteomes" id="UP000267251">
    <property type="component" value="Unassembled WGS sequence"/>
</dbReference>
<evidence type="ECO:0000313" key="2">
    <source>
        <dbReference type="Proteomes" id="UP000267251"/>
    </source>
</evidence>
<proteinExistence type="predicted"/>
<sequence length="189" mass="20730">MSDRLPKKCIVLASAAQKQGPGSPPISHLTLPTFQSFVQSTADLLFPPPTEKAFRPLPPLADLATILNIPLDAIMHALALILRLRTLTHAIPLSLASAPILLPALVVGIKVRGGKLDLEKWSAFLHVPLRTLLELEVTLMSILGESLEVSAKEWDALIALFLRDKRNRPWPSVFVPRRPEAEHSSLPQS</sequence>
<gene>
    <name evidence="1" type="ORF">BJ684DRAFT_15051</name>
</gene>
<organism evidence="1 2">
    <name type="scientific">Piptocephalis cylindrospora</name>
    <dbReference type="NCBI Taxonomy" id="1907219"/>
    <lineage>
        <taxon>Eukaryota</taxon>
        <taxon>Fungi</taxon>
        <taxon>Fungi incertae sedis</taxon>
        <taxon>Zoopagomycota</taxon>
        <taxon>Zoopagomycotina</taxon>
        <taxon>Zoopagomycetes</taxon>
        <taxon>Zoopagales</taxon>
        <taxon>Piptocephalidaceae</taxon>
        <taxon>Piptocephalis</taxon>
    </lineage>
</organism>
<reference evidence="2" key="1">
    <citation type="journal article" date="2018" name="Nat. Microbiol.">
        <title>Leveraging single-cell genomics to expand the fungal tree of life.</title>
        <authorList>
            <person name="Ahrendt S.R."/>
            <person name="Quandt C.A."/>
            <person name="Ciobanu D."/>
            <person name="Clum A."/>
            <person name="Salamov A."/>
            <person name="Andreopoulos B."/>
            <person name="Cheng J.F."/>
            <person name="Woyke T."/>
            <person name="Pelin A."/>
            <person name="Henrissat B."/>
            <person name="Reynolds N.K."/>
            <person name="Benny G.L."/>
            <person name="Smith M.E."/>
            <person name="James T.Y."/>
            <person name="Grigoriev I.V."/>
        </authorList>
    </citation>
    <scope>NUCLEOTIDE SEQUENCE [LARGE SCALE GENOMIC DNA]</scope>
</reference>
<protein>
    <submittedName>
        <fullName evidence="1">Uncharacterized protein</fullName>
    </submittedName>
</protein>
<dbReference type="AlphaFoldDB" id="A0A4P9Y7C4"/>
<dbReference type="EMBL" id="KZ987810">
    <property type="protein sequence ID" value="RKP14624.1"/>
    <property type="molecule type" value="Genomic_DNA"/>
</dbReference>
<keyword evidence="2" id="KW-1185">Reference proteome</keyword>
<evidence type="ECO:0000313" key="1">
    <source>
        <dbReference type="EMBL" id="RKP14624.1"/>
    </source>
</evidence>
<accession>A0A4P9Y7C4</accession>